<dbReference type="SUPFAM" id="SSF46934">
    <property type="entry name" value="UBA-like"/>
    <property type="match status" value="1"/>
</dbReference>
<dbReference type="PROSITE" id="PS51140">
    <property type="entry name" value="CUE"/>
    <property type="match status" value="1"/>
</dbReference>
<proteinExistence type="predicted"/>
<dbReference type="InterPro" id="IPR003892">
    <property type="entry name" value="CUE"/>
</dbReference>
<sequence>MADTNPTTNTTSTPPATSTPQPDDLSTPALTNPHTETTIATGSVTVAQPLSSTPENPPSNIPTDDVPVLPQRPRESPVDPRVVALRAMFPDYDDLILQSVLESVGGNQDRAIDTLLGMSDPDYRSEQLLLGLQSQTDLDEQLARRLMIEEQDAQQAAWQAQETQRAQHYPRPQLNQQYSGHDNSSSVPSSGDTMGEFQQQFNKIAETGKKTFGTIFSKVKAKIQEFDQPKYGSDPQNQPAWGGSGTYDPYRSQQTSQGQQQSYPTHPPSHQTPQQQPAYYDPNAYTQHSPGSLSSPVSTPALPTAVTNTASTPSPTEVPRPPQTGSGMGQTGAPIDGGKLGLLPKRPVSLLRSQSPPATTGSNSSQQLRRSASEDDSDGLEYAENPFEERKK</sequence>
<comment type="caution">
    <text evidence="3">The sequence shown here is derived from an EMBL/GenBank/DDBJ whole genome shotgun (WGS) entry which is preliminary data.</text>
</comment>
<evidence type="ECO:0000259" key="2">
    <source>
        <dbReference type="PROSITE" id="PS51140"/>
    </source>
</evidence>
<dbReference type="GO" id="GO:0006511">
    <property type="term" value="P:ubiquitin-dependent protein catabolic process"/>
    <property type="evidence" value="ECO:0007669"/>
    <property type="project" value="TreeGrafter"/>
</dbReference>
<evidence type="ECO:0000313" key="4">
    <source>
        <dbReference type="Proteomes" id="UP000807353"/>
    </source>
</evidence>
<feature type="domain" description="CUE" evidence="2">
    <location>
        <begin position="77"/>
        <end position="120"/>
    </location>
</feature>
<feature type="region of interest" description="Disordered" evidence="1">
    <location>
        <begin position="1"/>
        <end position="77"/>
    </location>
</feature>
<feature type="compositionally biased region" description="Polar residues" evidence="1">
    <location>
        <begin position="305"/>
        <end position="315"/>
    </location>
</feature>
<reference evidence="3" key="1">
    <citation type="submission" date="2020-11" db="EMBL/GenBank/DDBJ databases">
        <authorList>
            <consortium name="DOE Joint Genome Institute"/>
            <person name="Ahrendt S."/>
            <person name="Riley R."/>
            <person name="Andreopoulos W."/>
            <person name="Labutti K."/>
            <person name="Pangilinan J."/>
            <person name="Ruiz-Duenas F.J."/>
            <person name="Barrasa J.M."/>
            <person name="Sanchez-Garcia M."/>
            <person name="Camarero S."/>
            <person name="Miyauchi S."/>
            <person name="Serrano A."/>
            <person name="Linde D."/>
            <person name="Babiker R."/>
            <person name="Drula E."/>
            <person name="Ayuso-Fernandez I."/>
            <person name="Pacheco R."/>
            <person name="Padilla G."/>
            <person name="Ferreira P."/>
            <person name="Barriuso J."/>
            <person name="Kellner H."/>
            <person name="Castanera R."/>
            <person name="Alfaro M."/>
            <person name="Ramirez L."/>
            <person name="Pisabarro A.G."/>
            <person name="Kuo A."/>
            <person name="Tritt A."/>
            <person name="Lipzen A."/>
            <person name="He G."/>
            <person name="Yan M."/>
            <person name="Ng V."/>
            <person name="Cullen D."/>
            <person name="Martin F."/>
            <person name="Rosso M.-N."/>
            <person name="Henrissat B."/>
            <person name="Hibbett D."/>
            <person name="Martinez A.T."/>
            <person name="Grigoriev I.V."/>
        </authorList>
    </citation>
    <scope>NUCLEOTIDE SEQUENCE</scope>
    <source>
        <strain evidence="3">CBS 247.69</strain>
    </source>
</reference>
<feature type="compositionally biased region" description="Polar residues" evidence="1">
    <location>
        <begin position="351"/>
        <end position="370"/>
    </location>
</feature>
<dbReference type="OrthoDB" id="9942608at2759"/>
<dbReference type="Proteomes" id="UP000807353">
    <property type="component" value="Unassembled WGS sequence"/>
</dbReference>
<name>A0A9P5Y372_9AGAR</name>
<dbReference type="EMBL" id="MU150272">
    <property type="protein sequence ID" value="KAF9462468.1"/>
    <property type="molecule type" value="Genomic_DNA"/>
</dbReference>
<dbReference type="InterPro" id="IPR009060">
    <property type="entry name" value="UBA-like_sf"/>
</dbReference>
<feature type="compositionally biased region" description="Polar residues" evidence="1">
    <location>
        <begin position="284"/>
        <end position="298"/>
    </location>
</feature>
<dbReference type="GO" id="GO:0043130">
    <property type="term" value="F:ubiquitin binding"/>
    <property type="evidence" value="ECO:0007669"/>
    <property type="project" value="InterPro"/>
</dbReference>
<feature type="compositionally biased region" description="Polar residues" evidence="1">
    <location>
        <begin position="28"/>
        <end position="54"/>
    </location>
</feature>
<dbReference type="GO" id="GO:0005737">
    <property type="term" value="C:cytoplasm"/>
    <property type="evidence" value="ECO:0007669"/>
    <property type="project" value="TreeGrafter"/>
</dbReference>
<dbReference type="PANTHER" id="PTHR16461">
    <property type="entry name" value="TOLL-INTERACTING PROTEIN"/>
    <property type="match status" value="1"/>
</dbReference>
<feature type="compositionally biased region" description="Low complexity" evidence="1">
    <location>
        <begin position="252"/>
        <end position="277"/>
    </location>
</feature>
<dbReference type="PANTHER" id="PTHR16461:SF5">
    <property type="entry name" value="TOLL-INTERACTING PROTEIN"/>
    <property type="match status" value="1"/>
</dbReference>
<dbReference type="GO" id="GO:0031624">
    <property type="term" value="F:ubiquitin conjugating enzyme binding"/>
    <property type="evidence" value="ECO:0007669"/>
    <property type="project" value="TreeGrafter"/>
</dbReference>
<protein>
    <recommendedName>
        <fullName evidence="2">CUE domain-containing protein</fullName>
    </recommendedName>
</protein>
<feature type="region of interest" description="Disordered" evidence="1">
    <location>
        <begin position="227"/>
        <end position="392"/>
    </location>
</feature>
<organism evidence="3 4">
    <name type="scientific">Collybia nuda</name>
    <dbReference type="NCBI Taxonomy" id="64659"/>
    <lineage>
        <taxon>Eukaryota</taxon>
        <taxon>Fungi</taxon>
        <taxon>Dikarya</taxon>
        <taxon>Basidiomycota</taxon>
        <taxon>Agaricomycotina</taxon>
        <taxon>Agaricomycetes</taxon>
        <taxon>Agaricomycetidae</taxon>
        <taxon>Agaricales</taxon>
        <taxon>Tricholomatineae</taxon>
        <taxon>Clitocybaceae</taxon>
        <taxon>Collybia</taxon>
    </lineage>
</organism>
<dbReference type="Pfam" id="PF02845">
    <property type="entry name" value="CUE"/>
    <property type="match status" value="1"/>
</dbReference>
<dbReference type="AlphaFoldDB" id="A0A9P5Y372"/>
<gene>
    <name evidence="3" type="ORF">BDZ94DRAFT_1219940</name>
</gene>
<accession>A0A9P5Y372</accession>
<evidence type="ECO:0000256" key="1">
    <source>
        <dbReference type="SAM" id="MobiDB-lite"/>
    </source>
</evidence>
<keyword evidence="4" id="KW-1185">Reference proteome</keyword>
<feature type="compositionally biased region" description="Low complexity" evidence="1">
    <location>
        <begin position="1"/>
        <end position="23"/>
    </location>
</feature>
<dbReference type="CDD" id="cd14279">
    <property type="entry name" value="CUE"/>
    <property type="match status" value="1"/>
</dbReference>
<dbReference type="Gene3D" id="1.10.8.10">
    <property type="entry name" value="DNA helicase RuvA subunit, C-terminal domain"/>
    <property type="match status" value="1"/>
</dbReference>
<feature type="region of interest" description="Disordered" evidence="1">
    <location>
        <begin position="173"/>
        <end position="194"/>
    </location>
</feature>
<evidence type="ECO:0000313" key="3">
    <source>
        <dbReference type="EMBL" id="KAF9462468.1"/>
    </source>
</evidence>